<evidence type="ECO:0000313" key="8">
    <source>
        <dbReference type="Proteomes" id="UP000445000"/>
    </source>
</evidence>
<reference evidence="8" key="1">
    <citation type="submission" date="2020-01" db="EMBL/GenBank/DDBJ databases">
        <title>'Steroidobacter agaridevorans' sp. nov., agar-degrading bacteria isolated from rhizosphere soils.</title>
        <authorList>
            <person name="Ikenaga M."/>
            <person name="Kataoka M."/>
            <person name="Murouchi A."/>
            <person name="Katsuragi S."/>
            <person name="Sakai M."/>
        </authorList>
    </citation>
    <scope>NUCLEOTIDE SEQUENCE [LARGE SCALE GENOMIC DNA]</scope>
    <source>
        <strain evidence="8">YU21-B</strain>
    </source>
</reference>
<gene>
    <name evidence="7" type="ORF">GCM10011487_32060</name>
</gene>
<evidence type="ECO:0008006" key="9">
    <source>
        <dbReference type="Google" id="ProtNLM"/>
    </source>
</evidence>
<evidence type="ECO:0000313" key="7">
    <source>
        <dbReference type="EMBL" id="GFE81206.1"/>
    </source>
</evidence>
<evidence type="ECO:0000256" key="2">
    <source>
        <dbReference type="ARBA" id="ARBA00009773"/>
    </source>
</evidence>
<feature type="transmembrane region" description="Helical" evidence="6">
    <location>
        <begin position="216"/>
        <end position="238"/>
    </location>
</feature>
<name>A0A829YF27_9GAMM</name>
<dbReference type="RefSeq" id="WP_161812886.1">
    <property type="nucleotide sequence ID" value="NZ_BLJN01000003.1"/>
</dbReference>
<dbReference type="PANTHER" id="PTHR21716">
    <property type="entry name" value="TRANSMEMBRANE PROTEIN"/>
    <property type="match status" value="1"/>
</dbReference>
<dbReference type="EMBL" id="BLJN01000003">
    <property type="protein sequence ID" value="GFE81206.1"/>
    <property type="molecule type" value="Genomic_DNA"/>
</dbReference>
<feature type="transmembrane region" description="Helical" evidence="6">
    <location>
        <begin position="313"/>
        <end position="345"/>
    </location>
</feature>
<evidence type="ECO:0000256" key="4">
    <source>
        <dbReference type="ARBA" id="ARBA00022989"/>
    </source>
</evidence>
<keyword evidence="4 6" id="KW-1133">Transmembrane helix</keyword>
<comment type="caution">
    <text evidence="7">The sequence shown here is derived from an EMBL/GenBank/DDBJ whole genome shotgun (WGS) entry which is preliminary data.</text>
</comment>
<comment type="subcellular location">
    <subcellularLocation>
        <location evidence="1">Membrane</location>
        <topology evidence="1">Multi-pass membrane protein</topology>
    </subcellularLocation>
</comment>
<dbReference type="GO" id="GO:0055085">
    <property type="term" value="P:transmembrane transport"/>
    <property type="evidence" value="ECO:0007669"/>
    <property type="project" value="TreeGrafter"/>
</dbReference>
<protein>
    <recommendedName>
        <fullName evidence="9">AI-2E family transporter</fullName>
    </recommendedName>
</protein>
<sequence>MPQNPLPARLNGPWVTLLTLVLVVGILYTGKAVLLPMALGVVLAFVLTPLVRQFDRMHLPRFAGVALTMVLALSAVGGMGYVVYDQFAQLSGEISQYTSSMRRKVSQLRLGNDAAIQQFTRTLGRVTDQFYDDPDQAKAEPVRVVPAKLPPTQRLRESFTAIFESVASAFIVIVLVAFLLGQREDLRDRFIRLIGAGNVTLTTRLMNEAAYRVSQFLVWQTLINLGFGILVGLGLYWIGVPYAALWGGITALLRFVPYVGTVLSALMPASLAFAIFPGWSETAETLALFLGLDLITAYFVEPVVFGYRTGVSSFALLISALFWIWVWGPVGLLLATPLTVCIAVLGRHVRSLRFLAVIFADEPALQPHVRFYQRLLARDEDEASVLVNRMLNDMGPIAVIDDVLVPTVTLVLSHREQNEISEDDTEFVLDVVAETLQQLPSMDNVVMPKTNIIGLTVRAPADDLVLEMLRTAYGRDRIAVMSPEMTAEEALRAAIRQAPAMICIAAAASTRGSELRNYCRRIRSELPETRIIVMRPQLPDDEAPRSIERFREAGANCMVVGAKQAVAAIDRLLAANAESASAEPTSKSHQLSVQAQ</sequence>
<dbReference type="AlphaFoldDB" id="A0A829YF27"/>
<feature type="transmembrane region" description="Helical" evidence="6">
    <location>
        <begin position="258"/>
        <end position="279"/>
    </location>
</feature>
<feature type="transmembrane region" description="Helical" evidence="6">
    <location>
        <begin position="159"/>
        <end position="180"/>
    </location>
</feature>
<accession>A0A829YF27</accession>
<evidence type="ECO:0000256" key="6">
    <source>
        <dbReference type="SAM" id="Phobius"/>
    </source>
</evidence>
<feature type="transmembrane region" description="Helical" evidence="6">
    <location>
        <begin position="286"/>
        <end position="307"/>
    </location>
</feature>
<dbReference type="PANTHER" id="PTHR21716:SF16">
    <property type="entry name" value="BLL1467 PROTEIN"/>
    <property type="match status" value="1"/>
</dbReference>
<dbReference type="GO" id="GO:0016020">
    <property type="term" value="C:membrane"/>
    <property type="evidence" value="ECO:0007669"/>
    <property type="project" value="UniProtKB-SubCell"/>
</dbReference>
<feature type="transmembrane region" description="Helical" evidence="6">
    <location>
        <begin position="63"/>
        <end position="84"/>
    </location>
</feature>
<dbReference type="InterPro" id="IPR002549">
    <property type="entry name" value="AI-2E-like"/>
</dbReference>
<comment type="similarity">
    <text evidence="2">Belongs to the autoinducer-2 exporter (AI-2E) (TC 2.A.86) family.</text>
</comment>
<evidence type="ECO:0000256" key="1">
    <source>
        <dbReference type="ARBA" id="ARBA00004141"/>
    </source>
</evidence>
<organism evidence="7 8">
    <name type="scientific">Steroidobacter agaridevorans</name>
    <dbReference type="NCBI Taxonomy" id="2695856"/>
    <lineage>
        <taxon>Bacteria</taxon>
        <taxon>Pseudomonadati</taxon>
        <taxon>Pseudomonadota</taxon>
        <taxon>Gammaproteobacteria</taxon>
        <taxon>Steroidobacterales</taxon>
        <taxon>Steroidobacteraceae</taxon>
        <taxon>Steroidobacter</taxon>
    </lineage>
</organism>
<proteinExistence type="inferred from homology"/>
<keyword evidence="3 6" id="KW-0812">Transmembrane</keyword>
<keyword evidence="5 6" id="KW-0472">Membrane</keyword>
<dbReference type="Proteomes" id="UP000445000">
    <property type="component" value="Unassembled WGS sequence"/>
</dbReference>
<dbReference type="Pfam" id="PF01594">
    <property type="entry name" value="AI-2E_transport"/>
    <property type="match status" value="1"/>
</dbReference>
<feature type="transmembrane region" description="Helical" evidence="6">
    <location>
        <begin position="34"/>
        <end position="51"/>
    </location>
</feature>
<evidence type="ECO:0000256" key="3">
    <source>
        <dbReference type="ARBA" id="ARBA00022692"/>
    </source>
</evidence>
<keyword evidence="8" id="KW-1185">Reference proteome</keyword>
<evidence type="ECO:0000256" key="5">
    <source>
        <dbReference type="ARBA" id="ARBA00023136"/>
    </source>
</evidence>